<dbReference type="Gene3D" id="3.40.50.720">
    <property type="entry name" value="NAD(P)-binding Rossmann-like Domain"/>
    <property type="match status" value="1"/>
</dbReference>
<dbReference type="AlphaFoldDB" id="A0A2J6S525"/>
<gene>
    <name evidence="5" type="ORF">L207DRAFT_383732</name>
</gene>
<dbReference type="GO" id="GO:0016491">
    <property type="term" value="F:oxidoreductase activity"/>
    <property type="evidence" value="ECO:0007669"/>
    <property type="project" value="UniProtKB-KW"/>
</dbReference>
<keyword evidence="2" id="KW-0521">NADP</keyword>
<dbReference type="SUPFAM" id="SSF51735">
    <property type="entry name" value="NAD(P)-binding Rossmann-fold domains"/>
    <property type="match status" value="1"/>
</dbReference>
<dbReference type="OrthoDB" id="191139at2759"/>
<organism evidence="5 6">
    <name type="scientific">Hyaloscypha variabilis (strain UAMH 11265 / GT02V1 / F)</name>
    <name type="common">Meliniomyces variabilis</name>
    <dbReference type="NCBI Taxonomy" id="1149755"/>
    <lineage>
        <taxon>Eukaryota</taxon>
        <taxon>Fungi</taxon>
        <taxon>Dikarya</taxon>
        <taxon>Ascomycota</taxon>
        <taxon>Pezizomycotina</taxon>
        <taxon>Leotiomycetes</taxon>
        <taxon>Helotiales</taxon>
        <taxon>Hyaloscyphaceae</taxon>
        <taxon>Hyaloscypha</taxon>
        <taxon>Hyaloscypha variabilis</taxon>
    </lineage>
</organism>
<dbReference type="PRINTS" id="PR00081">
    <property type="entry name" value="GDHRDH"/>
</dbReference>
<dbReference type="Pfam" id="PF00106">
    <property type="entry name" value="adh_short"/>
    <property type="match status" value="1"/>
</dbReference>
<dbReference type="EMBL" id="KZ613940">
    <property type="protein sequence ID" value="PMD45874.1"/>
    <property type="molecule type" value="Genomic_DNA"/>
</dbReference>
<dbReference type="STRING" id="1149755.A0A2J6S525"/>
<evidence type="ECO:0000256" key="3">
    <source>
        <dbReference type="ARBA" id="ARBA00023002"/>
    </source>
</evidence>
<keyword evidence="6" id="KW-1185">Reference proteome</keyword>
<name>A0A2J6S525_HYAVF</name>
<evidence type="ECO:0000256" key="1">
    <source>
        <dbReference type="ARBA" id="ARBA00006484"/>
    </source>
</evidence>
<evidence type="ECO:0000256" key="4">
    <source>
        <dbReference type="RuleBase" id="RU000363"/>
    </source>
</evidence>
<sequence length="248" mass="27226">GNSGLGEEAALQLPKHKPGQIFLAARDHEKGHAAIHKISQTITGAAKIVDASVNRLDILMNNPGIWMTPPGRTKEGYEIQFGTNHIGHAILTKLLLLKLLLTAKDPDADVRIVTISSVAHEWAPKGEQLDTVYSEQRNISSRERYGQSKPANILYTNELARRYPAIRCVSVYPGSVNTGLSRGLKESYPPIAPFITFAQWTGLFSLNVQQGTLDQLWAATSKNAQSGKYYIPVAVEVPRSGYARNPEL</sequence>
<dbReference type="PANTHER" id="PTHR24320">
    <property type="entry name" value="RETINOL DEHYDROGENASE"/>
    <property type="match status" value="1"/>
</dbReference>
<dbReference type="Proteomes" id="UP000235786">
    <property type="component" value="Unassembled WGS sequence"/>
</dbReference>
<dbReference type="InterPro" id="IPR002347">
    <property type="entry name" value="SDR_fam"/>
</dbReference>
<comment type="similarity">
    <text evidence="1 4">Belongs to the short-chain dehydrogenases/reductases (SDR) family.</text>
</comment>
<feature type="non-terminal residue" evidence="5">
    <location>
        <position position="1"/>
    </location>
</feature>
<dbReference type="PANTHER" id="PTHR24320:SF282">
    <property type="entry name" value="WW DOMAIN-CONTAINING OXIDOREDUCTASE"/>
    <property type="match status" value="1"/>
</dbReference>
<evidence type="ECO:0000313" key="5">
    <source>
        <dbReference type="EMBL" id="PMD45874.1"/>
    </source>
</evidence>
<dbReference type="InterPro" id="IPR036291">
    <property type="entry name" value="NAD(P)-bd_dom_sf"/>
</dbReference>
<evidence type="ECO:0000313" key="6">
    <source>
        <dbReference type="Proteomes" id="UP000235786"/>
    </source>
</evidence>
<protein>
    <submittedName>
        <fullName evidence="5">NAD(P)-binding protein</fullName>
    </submittedName>
</protein>
<proteinExistence type="inferred from homology"/>
<feature type="non-terminal residue" evidence="5">
    <location>
        <position position="248"/>
    </location>
</feature>
<evidence type="ECO:0000256" key="2">
    <source>
        <dbReference type="ARBA" id="ARBA00022857"/>
    </source>
</evidence>
<accession>A0A2J6S525</accession>
<keyword evidence="3" id="KW-0560">Oxidoreductase</keyword>
<reference evidence="5 6" key="1">
    <citation type="submission" date="2016-04" db="EMBL/GenBank/DDBJ databases">
        <title>A degradative enzymes factory behind the ericoid mycorrhizal symbiosis.</title>
        <authorList>
            <consortium name="DOE Joint Genome Institute"/>
            <person name="Martino E."/>
            <person name="Morin E."/>
            <person name="Grelet G."/>
            <person name="Kuo A."/>
            <person name="Kohler A."/>
            <person name="Daghino S."/>
            <person name="Barry K."/>
            <person name="Choi C."/>
            <person name="Cichocki N."/>
            <person name="Clum A."/>
            <person name="Copeland A."/>
            <person name="Hainaut M."/>
            <person name="Haridas S."/>
            <person name="Labutti K."/>
            <person name="Lindquist E."/>
            <person name="Lipzen A."/>
            <person name="Khouja H.-R."/>
            <person name="Murat C."/>
            <person name="Ohm R."/>
            <person name="Olson A."/>
            <person name="Spatafora J."/>
            <person name="Veneault-Fourrey C."/>
            <person name="Henrissat B."/>
            <person name="Grigoriev I."/>
            <person name="Martin F."/>
            <person name="Perotto S."/>
        </authorList>
    </citation>
    <scope>NUCLEOTIDE SEQUENCE [LARGE SCALE GENOMIC DNA]</scope>
    <source>
        <strain evidence="5 6">F</strain>
    </source>
</reference>
<dbReference type="PRINTS" id="PR00080">
    <property type="entry name" value="SDRFAMILY"/>
</dbReference>